<reference evidence="4 5" key="1">
    <citation type="journal article" date="2023" name="Life. Sci Alliance">
        <title>Evolutionary insights into 3D genome organization and epigenetic landscape of Vigna mungo.</title>
        <authorList>
            <person name="Junaid A."/>
            <person name="Singh B."/>
            <person name="Bhatia S."/>
        </authorList>
    </citation>
    <scope>NUCLEOTIDE SEQUENCE [LARGE SCALE GENOMIC DNA]</scope>
    <source>
        <strain evidence="4">Urdbean</strain>
    </source>
</reference>
<dbReference type="PANTHER" id="PTHR13768:SF8">
    <property type="entry name" value="ALPHA-SOLUBLE NSF ATTACHMENT PROTEIN"/>
    <property type="match status" value="1"/>
</dbReference>
<evidence type="ECO:0000313" key="4">
    <source>
        <dbReference type="EMBL" id="WVY92492.1"/>
    </source>
</evidence>
<dbReference type="GO" id="GO:0005483">
    <property type="term" value="F:soluble NSF attachment protein activity"/>
    <property type="evidence" value="ECO:0007669"/>
    <property type="project" value="TreeGrafter"/>
</dbReference>
<evidence type="ECO:0000256" key="2">
    <source>
        <dbReference type="ARBA" id="ARBA00022448"/>
    </source>
</evidence>
<name>A0AAQ3MJX8_VIGMU</name>
<accession>A0AAQ3MJX8</accession>
<dbReference type="InterPro" id="IPR000744">
    <property type="entry name" value="NSF_attach"/>
</dbReference>
<dbReference type="Gene3D" id="1.25.40.10">
    <property type="entry name" value="Tetratricopeptide repeat domain"/>
    <property type="match status" value="1"/>
</dbReference>
<dbReference type="EMBL" id="CP144691">
    <property type="protein sequence ID" value="WVY92492.1"/>
    <property type="molecule type" value="Genomic_DNA"/>
</dbReference>
<dbReference type="GO" id="GO:0005774">
    <property type="term" value="C:vacuolar membrane"/>
    <property type="evidence" value="ECO:0007669"/>
    <property type="project" value="TreeGrafter"/>
</dbReference>
<dbReference type="AlphaFoldDB" id="A0AAQ3MJX8"/>
<dbReference type="Proteomes" id="UP001374535">
    <property type="component" value="Chromosome 10"/>
</dbReference>
<dbReference type="PANTHER" id="PTHR13768">
    <property type="entry name" value="SOLUBLE NSF ATTACHMENT PROTEIN SNAP"/>
    <property type="match status" value="1"/>
</dbReference>
<dbReference type="SUPFAM" id="SSF48452">
    <property type="entry name" value="TPR-like"/>
    <property type="match status" value="1"/>
</dbReference>
<dbReference type="GO" id="GO:0035494">
    <property type="term" value="P:SNARE complex disassembly"/>
    <property type="evidence" value="ECO:0007669"/>
    <property type="project" value="TreeGrafter"/>
</dbReference>
<keyword evidence="5" id="KW-1185">Reference proteome</keyword>
<evidence type="ECO:0000313" key="5">
    <source>
        <dbReference type="Proteomes" id="UP001374535"/>
    </source>
</evidence>
<keyword evidence="3" id="KW-0653">Protein transport</keyword>
<sequence length="159" mass="17957">MVEMVSSLVNMYRVTKDDWDKWPFPHIITTLLDGAKTEGHNVTKVLAANVIALAWNVILSFKAHKEVLAKSLNNNLLKYGVKGDLFNDGLFQLCRGDVVGIINALERYQDIDPTFPGTRVYIDFLQYIVDITAAIDEDVGKFTEVLKEFDSMTPLISFK</sequence>
<dbReference type="GO" id="GO:0006886">
    <property type="term" value="P:intracellular protein transport"/>
    <property type="evidence" value="ECO:0007669"/>
    <property type="project" value="InterPro"/>
</dbReference>
<keyword evidence="2" id="KW-0813">Transport</keyword>
<organism evidence="4 5">
    <name type="scientific">Vigna mungo</name>
    <name type="common">Black gram</name>
    <name type="synonym">Phaseolus mungo</name>
    <dbReference type="NCBI Taxonomy" id="3915"/>
    <lineage>
        <taxon>Eukaryota</taxon>
        <taxon>Viridiplantae</taxon>
        <taxon>Streptophyta</taxon>
        <taxon>Embryophyta</taxon>
        <taxon>Tracheophyta</taxon>
        <taxon>Spermatophyta</taxon>
        <taxon>Magnoliopsida</taxon>
        <taxon>eudicotyledons</taxon>
        <taxon>Gunneridae</taxon>
        <taxon>Pentapetalae</taxon>
        <taxon>rosids</taxon>
        <taxon>fabids</taxon>
        <taxon>Fabales</taxon>
        <taxon>Fabaceae</taxon>
        <taxon>Papilionoideae</taxon>
        <taxon>50 kb inversion clade</taxon>
        <taxon>NPAAA clade</taxon>
        <taxon>indigoferoid/millettioid clade</taxon>
        <taxon>Phaseoleae</taxon>
        <taxon>Vigna</taxon>
    </lineage>
</organism>
<gene>
    <name evidence="4" type="ORF">V8G54_031580</name>
</gene>
<dbReference type="InterPro" id="IPR011990">
    <property type="entry name" value="TPR-like_helical_dom_sf"/>
</dbReference>
<dbReference type="GO" id="GO:0031201">
    <property type="term" value="C:SNARE complex"/>
    <property type="evidence" value="ECO:0007669"/>
    <property type="project" value="TreeGrafter"/>
</dbReference>
<evidence type="ECO:0000256" key="1">
    <source>
        <dbReference type="ARBA" id="ARBA00010050"/>
    </source>
</evidence>
<dbReference type="Pfam" id="PF14938">
    <property type="entry name" value="SNAP"/>
    <property type="match status" value="1"/>
</dbReference>
<protein>
    <submittedName>
        <fullName evidence="4">Uncharacterized protein</fullName>
    </submittedName>
</protein>
<dbReference type="GO" id="GO:0019905">
    <property type="term" value="F:syntaxin binding"/>
    <property type="evidence" value="ECO:0007669"/>
    <property type="project" value="TreeGrafter"/>
</dbReference>
<comment type="similarity">
    <text evidence="1">Belongs to the SNAP family.</text>
</comment>
<proteinExistence type="inferred from homology"/>
<evidence type="ECO:0000256" key="3">
    <source>
        <dbReference type="ARBA" id="ARBA00022927"/>
    </source>
</evidence>